<dbReference type="RefSeq" id="WP_108030742.1">
    <property type="nucleotide sequence ID" value="NZ_PYUE01000006.1"/>
</dbReference>
<dbReference type="NCBIfam" id="TIGR00675">
    <property type="entry name" value="dcm"/>
    <property type="match status" value="1"/>
</dbReference>
<gene>
    <name evidence="8" type="ORF">FC748_17320</name>
</gene>
<dbReference type="GO" id="GO:0032259">
    <property type="term" value="P:methylation"/>
    <property type="evidence" value="ECO:0007669"/>
    <property type="project" value="UniProtKB-KW"/>
</dbReference>
<dbReference type="Proteomes" id="UP000308330">
    <property type="component" value="Unassembled WGS sequence"/>
</dbReference>
<dbReference type="SUPFAM" id="SSF53335">
    <property type="entry name" value="S-adenosyl-L-methionine-dependent methyltransferases"/>
    <property type="match status" value="1"/>
</dbReference>
<evidence type="ECO:0000256" key="3">
    <source>
        <dbReference type="ARBA" id="ARBA00022691"/>
    </source>
</evidence>
<comment type="similarity">
    <text evidence="5 6">Belongs to the class I-like SAM-binding methyltransferase superfamily. C5-methyltransferase family.</text>
</comment>
<comment type="catalytic activity">
    <reaction evidence="7">
        <text>a 2'-deoxycytidine in DNA + S-adenosyl-L-methionine = a 5-methyl-2'-deoxycytidine in DNA + S-adenosyl-L-homocysteine + H(+)</text>
        <dbReference type="Rhea" id="RHEA:13681"/>
        <dbReference type="Rhea" id="RHEA-COMP:11369"/>
        <dbReference type="Rhea" id="RHEA-COMP:11370"/>
        <dbReference type="ChEBI" id="CHEBI:15378"/>
        <dbReference type="ChEBI" id="CHEBI:57856"/>
        <dbReference type="ChEBI" id="CHEBI:59789"/>
        <dbReference type="ChEBI" id="CHEBI:85452"/>
        <dbReference type="ChEBI" id="CHEBI:85454"/>
        <dbReference type="EC" id="2.1.1.37"/>
    </reaction>
</comment>
<organism evidence="8 9">
    <name type="scientific">Lysinibacillus tabacifolii</name>
    <dbReference type="NCBI Taxonomy" id="1173107"/>
    <lineage>
        <taxon>Bacteria</taxon>
        <taxon>Bacillati</taxon>
        <taxon>Bacillota</taxon>
        <taxon>Bacilli</taxon>
        <taxon>Bacillales</taxon>
        <taxon>Bacillaceae</taxon>
        <taxon>Lysinibacillus</taxon>
    </lineage>
</organism>
<keyword evidence="3 5" id="KW-0949">S-adenosyl-L-methionine</keyword>
<dbReference type="InterPro" id="IPR001525">
    <property type="entry name" value="C5_MeTfrase"/>
</dbReference>
<dbReference type="PANTHER" id="PTHR10629:SF52">
    <property type="entry name" value="DNA (CYTOSINE-5)-METHYLTRANSFERASE 1"/>
    <property type="match status" value="1"/>
</dbReference>
<dbReference type="InterPro" id="IPR050390">
    <property type="entry name" value="C5-Methyltransferase"/>
</dbReference>
<evidence type="ECO:0000256" key="5">
    <source>
        <dbReference type="PROSITE-ProRule" id="PRU01016"/>
    </source>
</evidence>
<reference evidence="8 9" key="1">
    <citation type="submission" date="2019-04" db="EMBL/GenBank/DDBJ databases">
        <title>Lysinibacillus genome sequencing.</title>
        <authorList>
            <person name="Dunlap C."/>
        </authorList>
    </citation>
    <scope>NUCLEOTIDE SEQUENCE [LARGE SCALE GENOMIC DNA]</scope>
    <source>
        <strain evidence="8 9">KCTC 33042</strain>
    </source>
</reference>
<keyword evidence="1 5" id="KW-0489">Methyltransferase</keyword>
<evidence type="ECO:0000256" key="4">
    <source>
        <dbReference type="ARBA" id="ARBA00022747"/>
    </source>
</evidence>
<dbReference type="PROSITE" id="PS00094">
    <property type="entry name" value="C5_MTASE_1"/>
    <property type="match status" value="1"/>
</dbReference>
<keyword evidence="2 5" id="KW-0808">Transferase</keyword>
<dbReference type="PRINTS" id="PR00105">
    <property type="entry name" value="C5METTRFRASE"/>
</dbReference>
<dbReference type="EC" id="2.1.1.37" evidence="7"/>
<evidence type="ECO:0000313" key="8">
    <source>
        <dbReference type="EMBL" id="TKI46650.1"/>
    </source>
</evidence>
<dbReference type="InterPro" id="IPR029063">
    <property type="entry name" value="SAM-dependent_MTases_sf"/>
</dbReference>
<protein>
    <recommendedName>
        <fullName evidence="7">Cytosine-specific methyltransferase</fullName>
        <ecNumber evidence="7">2.1.1.37</ecNumber>
    </recommendedName>
</protein>
<dbReference type="InterPro" id="IPR031303">
    <property type="entry name" value="C5_meth_CS"/>
</dbReference>
<evidence type="ECO:0000256" key="7">
    <source>
        <dbReference type="RuleBase" id="RU000417"/>
    </source>
</evidence>
<dbReference type="Gene3D" id="3.40.50.150">
    <property type="entry name" value="Vaccinia Virus protein VP39"/>
    <property type="match status" value="1"/>
</dbReference>
<keyword evidence="9" id="KW-1185">Reference proteome</keyword>
<dbReference type="EMBL" id="SZPT01000004">
    <property type="protein sequence ID" value="TKI46650.1"/>
    <property type="molecule type" value="Genomic_DNA"/>
</dbReference>
<keyword evidence="4" id="KW-0680">Restriction system</keyword>
<sequence length="415" mass="48333">MRVLDLFAGAGGLSEGFIQEGFEIIAKIEKSKPACETLITRNCYHFLKNTPDFYQYENYIKGLIDKQALIRYAKKYGFDENTIINLEIGEKTIDLAIEKVKEILNNLNLDGIIGGPPCQAYSLIGRSANDKKKENDERIYLYEYYIKFLNEFRPNFFIFENVKGLLSYKDIDNTLLLPKIIKAFENCGYRIDYKLLDASKFGIPQKRERLFIYGYKHEHIDFFRQFEDEYSENDIFITINQLFSDLPKIKAGQNYSQFNYLSTPIEYLNNTLIRPREWMVLTQHLSRPNNENDLEIYKLVAESKQQGVNIPYSELPKKLIKHNNTVSFLDRFKALNGNSISHTIVAHIAKDGHYYIHQDSKQNRSISVREAARIQTFPDSFYFETSRTAAYTQIGNAVPPLLARKLANKIRTIHQ</sequence>
<dbReference type="GO" id="GO:0008168">
    <property type="term" value="F:methyltransferase activity"/>
    <property type="evidence" value="ECO:0007669"/>
    <property type="project" value="UniProtKB-KW"/>
</dbReference>
<dbReference type="Pfam" id="PF00145">
    <property type="entry name" value="DNA_methylase"/>
    <property type="match status" value="2"/>
</dbReference>
<evidence type="ECO:0000256" key="2">
    <source>
        <dbReference type="ARBA" id="ARBA00022679"/>
    </source>
</evidence>
<comment type="caution">
    <text evidence="8">The sequence shown here is derived from an EMBL/GenBank/DDBJ whole genome shotgun (WGS) entry which is preliminary data.</text>
</comment>
<dbReference type="PROSITE" id="PS51679">
    <property type="entry name" value="SAM_MT_C5"/>
    <property type="match status" value="1"/>
</dbReference>
<evidence type="ECO:0000256" key="1">
    <source>
        <dbReference type="ARBA" id="ARBA00022603"/>
    </source>
</evidence>
<proteinExistence type="inferred from homology"/>
<dbReference type="InterPro" id="IPR018117">
    <property type="entry name" value="C5_DNA_meth_AS"/>
</dbReference>
<dbReference type="PANTHER" id="PTHR10629">
    <property type="entry name" value="CYTOSINE-SPECIFIC METHYLTRANSFERASE"/>
    <property type="match status" value="1"/>
</dbReference>
<name>A0ABY2SUX6_9BACI</name>
<evidence type="ECO:0000256" key="6">
    <source>
        <dbReference type="RuleBase" id="RU000416"/>
    </source>
</evidence>
<dbReference type="Gene3D" id="3.90.120.10">
    <property type="entry name" value="DNA Methylase, subunit A, domain 2"/>
    <property type="match status" value="1"/>
</dbReference>
<evidence type="ECO:0000313" key="9">
    <source>
        <dbReference type="Proteomes" id="UP000308330"/>
    </source>
</evidence>
<dbReference type="PROSITE" id="PS00095">
    <property type="entry name" value="C5_MTASE_2"/>
    <property type="match status" value="1"/>
</dbReference>
<feature type="active site" evidence="5">
    <location>
        <position position="118"/>
    </location>
</feature>
<accession>A0ABY2SUX6</accession>